<feature type="transmembrane region" description="Helical" evidence="6">
    <location>
        <begin position="30"/>
        <end position="48"/>
    </location>
</feature>
<feature type="transmembrane region" description="Helical" evidence="6">
    <location>
        <begin position="415"/>
        <end position="433"/>
    </location>
</feature>
<dbReference type="GO" id="GO:0005886">
    <property type="term" value="C:plasma membrane"/>
    <property type="evidence" value="ECO:0007669"/>
    <property type="project" value="UniProtKB-SubCell"/>
</dbReference>
<dbReference type="PANTHER" id="PTHR30250:SF11">
    <property type="entry name" value="O-ANTIGEN TRANSPORTER-RELATED"/>
    <property type="match status" value="1"/>
</dbReference>
<dbReference type="InterPro" id="IPR050833">
    <property type="entry name" value="Poly_Biosynth_Transport"/>
</dbReference>
<keyword evidence="4 6" id="KW-1133">Transmembrane helix</keyword>
<organism evidence="7 8">
    <name type="scientific">Geodermatophilus obscurus</name>
    <dbReference type="NCBI Taxonomy" id="1861"/>
    <lineage>
        <taxon>Bacteria</taxon>
        <taxon>Bacillati</taxon>
        <taxon>Actinomycetota</taxon>
        <taxon>Actinomycetes</taxon>
        <taxon>Geodermatophilales</taxon>
        <taxon>Geodermatophilaceae</taxon>
        <taxon>Geodermatophilus</taxon>
    </lineage>
</organism>
<sequence>MSVSTAPPPAVDSGPPSHWAGVARSVGAKVAVLPVSALLGIVLTRLVIDTYGEAAFAQYGLLVAIGALLPFADLGMSAAVMNAVAASADPSSDPRVHRVLVTAVRVLVGSATALAAVAVVLSATGLWPVLLGEGLLPGSGPAVATVCLLLIAASMPVGIGQRILAGLGRNHLSVVVLGSQTPLVLGIVALLVWWDVAAGPAVAVVAYAVTLALSVALTAVAAASLDPVVGRAVRDAFRLRTVRGDRVVHLAWPMLVQMLALPLAMQTDRIVLSHRAGTSALAEYNLAAQMFTPVWAVVSAGGITLWSSFARARASGRPVSPFATAWVFAAAAAAMAGVVALASPLLADLASGGGIALGGPLVAAFVVLMCLQGLKYPLGMAMTDAAGLRFQAVMVVLMLPVNVGLSWWLAGPLGAAGPVVGSVVGVGVFQCLANASHVRRRLRAAASGGAEAAR</sequence>
<keyword evidence="3 6" id="KW-0812">Transmembrane</keyword>
<evidence type="ECO:0000256" key="4">
    <source>
        <dbReference type="ARBA" id="ARBA00022989"/>
    </source>
</evidence>
<feature type="transmembrane region" description="Helical" evidence="6">
    <location>
        <begin position="322"/>
        <end position="347"/>
    </location>
</feature>
<dbReference type="InterPro" id="IPR002797">
    <property type="entry name" value="Polysacc_synth"/>
</dbReference>
<evidence type="ECO:0000256" key="5">
    <source>
        <dbReference type="ARBA" id="ARBA00023136"/>
    </source>
</evidence>
<evidence type="ECO:0000256" key="6">
    <source>
        <dbReference type="SAM" id="Phobius"/>
    </source>
</evidence>
<evidence type="ECO:0000313" key="7">
    <source>
        <dbReference type="EMBL" id="SHN88671.1"/>
    </source>
</evidence>
<feature type="transmembrane region" description="Helical" evidence="6">
    <location>
        <begin position="106"/>
        <end position="130"/>
    </location>
</feature>
<protein>
    <submittedName>
        <fullName evidence="7">Membrane protein involved in the export of O-antigen and teichoic acid</fullName>
    </submittedName>
</protein>
<evidence type="ECO:0000256" key="1">
    <source>
        <dbReference type="ARBA" id="ARBA00004651"/>
    </source>
</evidence>
<evidence type="ECO:0000256" key="3">
    <source>
        <dbReference type="ARBA" id="ARBA00022692"/>
    </source>
</evidence>
<name>A0A1M7V065_9ACTN</name>
<dbReference type="PANTHER" id="PTHR30250">
    <property type="entry name" value="PST FAMILY PREDICTED COLANIC ACID TRANSPORTER"/>
    <property type="match status" value="1"/>
</dbReference>
<feature type="transmembrane region" description="Helical" evidence="6">
    <location>
        <begin position="353"/>
        <end position="374"/>
    </location>
</feature>
<dbReference type="RefSeq" id="WP_072921015.1">
    <property type="nucleotide sequence ID" value="NZ_FRDM01000052.1"/>
</dbReference>
<evidence type="ECO:0000256" key="2">
    <source>
        <dbReference type="ARBA" id="ARBA00022475"/>
    </source>
</evidence>
<keyword evidence="2" id="KW-1003">Cell membrane</keyword>
<feature type="transmembrane region" description="Helical" evidence="6">
    <location>
        <begin position="142"/>
        <end position="160"/>
    </location>
</feature>
<feature type="transmembrane region" description="Helical" evidence="6">
    <location>
        <begin position="386"/>
        <end position="409"/>
    </location>
</feature>
<dbReference type="Pfam" id="PF01943">
    <property type="entry name" value="Polysacc_synt"/>
    <property type="match status" value="1"/>
</dbReference>
<evidence type="ECO:0000313" key="8">
    <source>
        <dbReference type="Proteomes" id="UP000184428"/>
    </source>
</evidence>
<dbReference type="Proteomes" id="UP000184428">
    <property type="component" value="Unassembled WGS sequence"/>
</dbReference>
<feature type="transmembrane region" description="Helical" evidence="6">
    <location>
        <begin position="246"/>
        <end position="266"/>
    </location>
</feature>
<keyword evidence="5 6" id="KW-0472">Membrane</keyword>
<dbReference type="AlphaFoldDB" id="A0A1M7V065"/>
<proteinExistence type="predicted"/>
<feature type="transmembrane region" description="Helical" evidence="6">
    <location>
        <begin position="172"/>
        <end position="194"/>
    </location>
</feature>
<feature type="transmembrane region" description="Helical" evidence="6">
    <location>
        <begin position="286"/>
        <end position="310"/>
    </location>
</feature>
<reference evidence="7 8" key="1">
    <citation type="submission" date="2016-12" db="EMBL/GenBank/DDBJ databases">
        <authorList>
            <person name="Song W.-J."/>
            <person name="Kurnit D.M."/>
        </authorList>
    </citation>
    <scope>NUCLEOTIDE SEQUENCE [LARGE SCALE GENOMIC DNA]</scope>
    <source>
        <strain evidence="7 8">DSM 43162</strain>
    </source>
</reference>
<feature type="transmembrane region" description="Helical" evidence="6">
    <location>
        <begin position="200"/>
        <end position="225"/>
    </location>
</feature>
<feature type="transmembrane region" description="Helical" evidence="6">
    <location>
        <begin position="60"/>
        <end position="85"/>
    </location>
</feature>
<dbReference type="OrthoDB" id="3728782at2"/>
<gene>
    <name evidence="7" type="ORF">SAMN05660350_04657</name>
</gene>
<comment type="subcellular location">
    <subcellularLocation>
        <location evidence="1">Cell membrane</location>
        <topology evidence="1">Multi-pass membrane protein</topology>
    </subcellularLocation>
</comment>
<accession>A0A1M7V065</accession>
<dbReference type="EMBL" id="FRDM01000052">
    <property type="protein sequence ID" value="SHN88671.1"/>
    <property type="molecule type" value="Genomic_DNA"/>
</dbReference>